<evidence type="ECO:0000256" key="5">
    <source>
        <dbReference type="ARBA" id="ARBA00023136"/>
    </source>
</evidence>
<dbReference type="PROSITE" id="PS00217">
    <property type="entry name" value="SUGAR_TRANSPORT_2"/>
    <property type="match status" value="1"/>
</dbReference>
<dbReference type="PROSITE" id="PS50850">
    <property type="entry name" value="MFS"/>
    <property type="match status" value="1"/>
</dbReference>
<proteinExistence type="predicted"/>
<dbReference type="InterPro" id="IPR036259">
    <property type="entry name" value="MFS_trans_sf"/>
</dbReference>
<dbReference type="InterPro" id="IPR005828">
    <property type="entry name" value="MFS_sugar_transport-like"/>
</dbReference>
<comment type="caution">
    <text evidence="8">The sequence shown here is derived from an EMBL/GenBank/DDBJ whole genome shotgun (WGS) entry which is preliminary data.</text>
</comment>
<dbReference type="AlphaFoldDB" id="A0A8J7ASJ8"/>
<dbReference type="GO" id="GO:0005886">
    <property type="term" value="C:plasma membrane"/>
    <property type="evidence" value="ECO:0007669"/>
    <property type="project" value="UniProtKB-SubCell"/>
</dbReference>
<keyword evidence="5 6" id="KW-0472">Membrane</keyword>
<evidence type="ECO:0000259" key="7">
    <source>
        <dbReference type="PROSITE" id="PS50850"/>
    </source>
</evidence>
<evidence type="ECO:0000256" key="4">
    <source>
        <dbReference type="ARBA" id="ARBA00022989"/>
    </source>
</evidence>
<dbReference type="RefSeq" id="WP_193911423.1">
    <property type="nucleotide sequence ID" value="NZ_JADEXG010000075.1"/>
</dbReference>
<keyword evidence="9" id="KW-1185">Reference proteome</keyword>
<evidence type="ECO:0000313" key="9">
    <source>
        <dbReference type="Proteomes" id="UP000636505"/>
    </source>
</evidence>
<organism evidence="8 9">
    <name type="scientific">Vasconcelosia minhoensis LEGE 07310</name>
    <dbReference type="NCBI Taxonomy" id="915328"/>
    <lineage>
        <taxon>Bacteria</taxon>
        <taxon>Bacillati</taxon>
        <taxon>Cyanobacteriota</taxon>
        <taxon>Cyanophyceae</taxon>
        <taxon>Nodosilineales</taxon>
        <taxon>Cymatolegaceae</taxon>
        <taxon>Vasconcelosia</taxon>
        <taxon>Vasconcelosia minhoensis</taxon>
    </lineage>
</organism>
<keyword evidence="3 6" id="KW-0812">Transmembrane</keyword>
<dbReference type="Pfam" id="PF00083">
    <property type="entry name" value="Sugar_tr"/>
    <property type="match status" value="1"/>
</dbReference>
<keyword evidence="2" id="KW-0813">Transport</keyword>
<feature type="transmembrane region" description="Helical" evidence="6">
    <location>
        <begin position="341"/>
        <end position="361"/>
    </location>
</feature>
<sequence>MSPIHSSFLEQLNRSSLTRPMWRLWLLSAGLIGLDGFDFFIIGVAMPFIQQDFGLGPEAVGAIATAAVVGALVGSLTLGPITDRVGRQLMLLVDIGIFILASAGAAFAWNPAALIAFRFLVGVGIGADYPISVSYITENVPMRFRGRMVIGAFSFQAVGALFGALLGIVTIGLCRALAPDSVEWATHYAWRAMLAVGLVLAVLIGLLRLAFLLESPCYYLAKENYKAASESASQLLEQKIELSPATEPTASASRLGYGDLFSRQYLRRTALAALPWFLQDIATYGIGIFTPTIIATLALAPRAGLLSESMAGAEGAAFVNMFLIGGFILAILLVDRVGRISLQVLGFAGMALGLLLLSFSGGGTPGATHYGLLFGGFILFNLAMNAGPNSTTFLLSGEVFPPAIRAGGAGLAAAIAKAGAVVGAYGLPIWQATFGIVHLLRFLSAICVLAAALTYLLRVEVKTESAAEAVEPS</sequence>
<feature type="transmembrane region" description="Helical" evidence="6">
    <location>
        <begin position="190"/>
        <end position="213"/>
    </location>
</feature>
<feature type="transmembrane region" description="Helical" evidence="6">
    <location>
        <begin position="315"/>
        <end position="334"/>
    </location>
</feature>
<evidence type="ECO:0000256" key="2">
    <source>
        <dbReference type="ARBA" id="ARBA00022448"/>
    </source>
</evidence>
<dbReference type="Proteomes" id="UP000636505">
    <property type="component" value="Unassembled WGS sequence"/>
</dbReference>
<reference evidence="8" key="1">
    <citation type="submission" date="2020-10" db="EMBL/GenBank/DDBJ databases">
        <authorList>
            <person name="Castelo-Branco R."/>
            <person name="Eusebio N."/>
            <person name="Adriana R."/>
            <person name="Vieira A."/>
            <person name="Brugerolle De Fraissinette N."/>
            <person name="Rezende De Castro R."/>
            <person name="Schneider M.P."/>
            <person name="Vasconcelos V."/>
            <person name="Leao P.N."/>
        </authorList>
    </citation>
    <scope>NUCLEOTIDE SEQUENCE</scope>
    <source>
        <strain evidence="8">LEGE 07310</strain>
    </source>
</reference>
<protein>
    <submittedName>
        <fullName evidence="8">MFS transporter</fullName>
    </submittedName>
</protein>
<feature type="transmembrane region" description="Helical" evidence="6">
    <location>
        <begin position="24"/>
        <end position="49"/>
    </location>
</feature>
<feature type="transmembrane region" description="Helical" evidence="6">
    <location>
        <begin position="367"/>
        <end position="387"/>
    </location>
</feature>
<dbReference type="PANTHER" id="PTHR23511:SF34">
    <property type="entry name" value="SYNAPTIC VESICLE GLYCOPROTEIN 2"/>
    <property type="match status" value="1"/>
</dbReference>
<comment type="subcellular location">
    <subcellularLocation>
        <location evidence="1">Cell membrane</location>
        <topology evidence="1">Multi-pass membrane protein</topology>
    </subcellularLocation>
</comment>
<dbReference type="InterPro" id="IPR005829">
    <property type="entry name" value="Sugar_transporter_CS"/>
</dbReference>
<feature type="transmembrane region" description="Helical" evidence="6">
    <location>
        <begin position="281"/>
        <end position="303"/>
    </location>
</feature>
<feature type="transmembrane region" description="Helical" evidence="6">
    <location>
        <begin position="408"/>
        <end position="430"/>
    </location>
</feature>
<feature type="transmembrane region" description="Helical" evidence="6">
    <location>
        <begin position="61"/>
        <end position="82"/>
    </location>
</feature>
<dbReference type="SUPFAM" id="SSF103473">
    <property type="entry name" value="MFS general substrate transporter"/>
    <property type="match status" value="1"/>
</dbReference>
<feature type="transmembrane region" description="Helical" evidence="6">
    <location>
        <begin position="436"/>
        <end position="457"/>
    </location>
</feature>
<accession>A0A8J7ASJ8</accession>
<evidence type="ECO:0000256" key="6">
    <source>
        <dbReference type="SAM" id="Phobius"/>
    </source>
</evidence>
<name>A0A8J7ASJ8_9CYAN</name>
<feature type="transmembrane region" description="Helical" evidence="6">
    <location>
        <begin position="89"/>
        <end position="109"/>
    </location>
</feature>
<feature type="transmembrane region" description="Helical" evidence="6">
    <location>
        <begin position="148"/>
        <end position="178"/>
    </location>
</feature>
<dbReference type="EMBL" id="JADEXG010000075">
    <property type="protein sequence ID" value="MBE9079951.1"/>
    <property type="molecule type" value="Genomic_DNA"/>
</dbReference>
<dbReference type="GO" id="GO:0022857">
    <property type="term" value="F:transmembrane transporter activity"/>
    <property type="evidence" value="ECO:0007669"/>
    <property type="project" value="InterPro"/>
</dbReference>
<dbReference type="InterPro" id="IPR020846">
    <property type="entry name" value="MFS_dom"/>
</dbReference>
<dbReference type="Gene3D" id="1.20.1250.20">
    <property type="entry name" value="MFS general substrate transporter like domains"/>
    <property type="match status" value="1"/>
</dbReference>
<dbReference type="PANTHER" id="PTHR23511">
    <property type="entry name" value="SYNAPTIC VESICLE GLYCOPROTEIN 2"/>
    <property type="match status" value="1"/>
</dbReference>
<evidence type="ECO:0000256" key="3">
    <source>
        <dbReference type="ARBA" id="ARBA00022692"/>
    </source>
</evidence>
<keyword evidence="4 6" id="KW-1133">Transmembrane helix</keyword>
<gene>
    <name evidence="8" type="ORF">IQ241_22120</name>
</gene>
<feature type="transmembrane region" description="Helical" evidence="6">
    <location>
        <begin position="115"/>
        <end position="136"/>
    </location>
</feature>
<evidence type="ECO:0000313" key="8">
    <source>
        <dbReference type="EMBL" id="MBE9079951.1"/>
    </source>
</evidence>
<feature type="domain" description="Major facilitator superfamily (MFS) profile" evidence="7">
    <location>
        <begin position="24"/>
        <end position="462"/>
    </location>
</feature>
<evidence type="ECO:0000256" key="1">
    <source>
        <dbReference type="ARBA" id="ARBA00004651"/>
    </source>
</evidence>